<dbReference type="UniPathway" id="UPA00219"/>
<comment type="catalytic activity">
    <reaction evidence="13">
        <text>Preferential cleavage: (Ac)2-L-Lys-D-Ala-|-D-Ala. Also transpeptidation of peptidyl-alanyl moieties that are N-acyl substituents of D-alanine.</text>
        <dbReference type="EC" id="3.4.16.4"/>
    </reaction>
</comment>
<dbReference type="OrthoDB" id="9766909at2"/>
<evidence type="ECO:0000256" key="5">
    <source>
        <dbReference type="ARBA" id="ARBA00022670"/>
    </source>
</evidence>
<evidence type="ECO:0000256" key="12">
    <source>
        <dbReference type="ARBA" id="ARBA00023316"/>
    </source>
</evidence>
<dbReference type="GO" id="GO:0008658">
    <property type="term" value="F:penicillin binding"/>
    <property type="evidence" value="ECO:0007669"/>
    <property type="project" value="InterPro"/>
</dbReference>
<evidence type="ECO:0000256" key="15">
    <source>
        <dbReference type="SAM" id="MobiDB-lite"/>
    </source>
</evidence>
<dbReference type="GO" id="GO:0006508">
    <property type="term" value="P:proteolysis"/>
    <property type="evidence" value="ECO:0007669"/>
    <property type="project" value="UniProtKB-KW"/>
</dbReference>
<dbReference type="Gene3D" id="3.40.710.10">
    <property type="entry name" value="DD-peptidase/beta-lactamase superfamily"/>
    <property type="match status" value="1"/>
</dbReference>
<evidence type="ECO:0000256" key="8">
    <source>
        <dbReference type="ARBA" id="ARBA00022801"/>
    </source>
</evidence>
<keyword evidence="10" id="KW-0573">Peptidoglycan synthesis</keyword>
<dbReference type="RefSeq" id="WP_126611674.1">
    <property type="nucleotide sequence ID" value="NZ_JBHUCY010000008.1"/>
</dbReference>
<keyword evidence="16" id="KW-1133">Transmembrane helix</keyword>
<protein>
    <submittedName>
        <fullName evidence="19">PBP1A family penicillin-binding protein</fullName>
    </submittedName>
</protein>
<dbReference type="InterPro" id="IPR050396">
    <property type="entry name" value="Glycosyltr_51/Transpeptidase"/>
</dbReference>
<dbReference type="GO" id="GO:0008360">
    <property type="term" value="P:regulation of cell shape"/>
    <property type="evidence" value="ECO:0007669"/>
    <property type="project" value="UniProtKB-KW"/>
</dbReference>
<dbReference type="GO" id="GO:0009002">
    <property type="term" value="F:serine-type D-Ala-D-Ala carboxypeptidase activity"/>
    <property type="evidence" value="ECO:0007669"/>
    <property type="project" value="UniProtKB-EC"/>
</dbReference>
<proteinExistence type="inferred from homology"/>
<accession>A0A3S0IIU7</accession>
<evidence type="ECO:0000259" key="17">
    <source>
        <dbReference type="Pfam" id="PF00905"/>
    </source>
</evidence>
<keyword evidence="8" id="KW-0378">Hydrolase</keyword>
<evidence type="ECO:0000256" key="7">
    <source>
        <dbReference type="ARBA" id="ARBA00022679"/>
    </source>
</evidence>
<dbReference type="InterPro" id="IPR023346">
    <property type="entry name" value="Lysozyme-like_dom_sf"/>
</dbReference>
<dbReference type="InterPro" id="IPR001460">
    <property type="entry name" value="PCN-bd_Tpept"/>
</dbReference>
<dbReference type="InterPro" id="IPR001264">
    <property type="entry name" value="Glyco_trans_51"/>
</dbReference>
<name>A0A3S0IIU7_9PROT</name>
<organism evidence="19 20">
    <name type="scientific">Azospirillum griseum</name>
    <dbReference type="NCBI Taxonomy" id="2496639"/>
    <lineage>
        <taxon>Bacteria</taxon>
        <taxon>Pseudomonadati</taxon>
        <taxon>Pseudomonadota</taxon>
        <taxon>Alphaproteobacteria</taxon>
        <taxon>Rhodospirillales</taxon>
        <taxon>Azospirillaceae</taxon>
        <taxon>Azospirillum</taxon>
    </lineage>
</organism>
<dbReference type="GO" id="GO:0071555">
    <property type="term" value="P:cell wall organization"/>
    <property type="evidence" value="ECO:0007669"/>
    <property type="project" value="UniProtKB-KW"/>
</dbReference>
<feature type="domain" description="Glycosyl transferase family 51" evidence="18">
    <location>
        <begin position="154"/>
        <end position="327"/>
    </location>
</feature>
<keyword evidence="12" id="KW-0961">Cell wall biogenesis/degradation</keyword>
<feature type="region of interest" description="Disordered" evidence="15">
    <location>
        <begin position="734"/>
        <end position="758"/>
    </location>
</feature>
<evidence type="ECO:0000313" key="19">
    <source>
        <dbReference type="EMBL" id="RTR24607.1"/>
    </source>
</evidence>
<dbReference type="GO" id="GO:0008955">
    <property type="term" value="F:peptidoglycan glycosyltransferase activity"/>
    <property type="evidence" value="ECO:0007669"/>
    <property type="project" value="UniProtKB-EC"/>
</dbReference>
<dbReference type="Gene3D" id="1.10.3810.10">
    <property type="entry name" value="Biosynthetic peptidoglycan transglycosylase-like"/>
    <property type="match status" value="1"/>
</dbReference>
<comment type="pathway">
    <text evidence="1">Cell wall biogenesis; peptidoglycan biosynthesis.</text>
</comment>
<comment type="catalytic activity">
    <reaction evidence="14">
        <text>[GlcNAc-(1-&gt;4)-Mur2Ac(oyl-L-Ala-gamma-D-Glu-L-Lys-D-Ala-D-Ala)](n)-di-trans,octa-cis-undecaprenyl diphosphate + beta-D-GlcNAc-(1-&gt;4)-Mur2Ac(oyl-L-Ala-gamma-D-Glu-L-Lys-D-Ala-D-Ala)-di-trans,octa-cis-undecaprenyl diphosphate = [GlcNAc-(1-&gt;4)-Mur2Ac(oyl-L-Ala-gamma-D-Glu-L-Lys-D-Ala-D-Ala)](n+1)-di-trans,octa-cis-undecaprenyl diphosphate + di-trans,octa-cis-undecaprenyl diphosphate + H(+)</text>
        <dbReference type="Rhea" id="RHEA:23708"/>
        <dbReference type="Rhea" id="RHEA-COMP:9602"/>
        <dbReference type="Rhea" id="RHEA-COMP:9603"/>
        <dbReference type="ChEBI" id="CHEBI:15378"/>
        <dbReference type="ChEBI" id="CHEBI:58405"/>
        <dbReference type="ChEBI" id="CHEBI:60033"/>
        <dbReference type="ChEBI" id="CHEBI:78435"/>
        <dbReference type="EC" id="2.4.99.28"/>
    </reaction>
</comment>
<dbReference type="GO" id="GO:0030288">
    <property type="term" value="C:outer membrane-bounded periplasmic space"/>
    <property type="evidence" value="ECO:0007669"/>
    <property type="project" value="TreeGrafter"/>
</dbReference>
<dbReference type="EMBL" id="RXMA01000001">
    <property type="protein sequence ID" value="RTR24607.1"/>
    <property type="molecule type" value="Genomic_DNA"/>
</dbReference>
<dbReference type="SUPFAM" id="SSF53955">
    <property type="entry name" value="Lysozyme-like"/>
    <property type="match status" value="1"/>
</dbReference>
<dbReference type="NCBIfam" id="TIGR02074">
    <property type="entry name" value="PBP_1a_fam"/>
    <property type="match status" value="1"/>
</dbReference>
<evidence type="ECO:0000256" key="9">
    <source>
        <dbReference type="ARBA" id="ARBA00022960"/>
    </source>
</evidence>
<comment type="caution">
    <text evidence="19">The sequence shown here is derived from an EMBL/GenBank/DDBJ whole genome shotgun (WGS) entry which is preliminary data.</text>
</comment>
<feature type="region of interest" description="Disordered" evidence="15">
    <location>
        <begin position="48"/>
        <end position="92"/>
    </location>
</feature>
<evidence type="ECO:0000256" key="16">
    <source>
        <dbReference type="SAM" id="Phobius"/>
    </source>
</evidence>
<gene>
    <name evidence="19" type="ORF">EJ903_02320</name>
</gene>
<evidence type="ECO:0000256" key="14">
    <source>
        <dbReference type="ARBA" id="ARBA00049902"/>
    </source>
</evidence>
<dbReference type="GO" id="GO:0009252">
    <property type="term" value="P:peptidoglycan biosynthetic process"/>
    <property type="evidence" value="ECO:0007669"/>
    <property type="project" value="UniProtKB-UniPathway"/>
</dbReference>
<keyword evidence="11" id="KW-0511">Multifunctional enzyme</keyword>
<dbReference type="SUPFAM" id="SSF56601">
    <property type="entry name" value="beta-lactamase/transpeptidase-like"/>
    <property type="match status" value="1"/>
</dbReference>
<dbReference type="FunFam" id="1.10.3810.10:FF:000001">
    <property type="entry name" value="Penicillin-binding protein 1A"/>
    <property type="match status" value="1"/>
</dbReference>
<dbReference type="InterPro" id="IPR036950">
    <property type="entry name" value="PBP_transglycosylase"/>
</dbReference>
<keyword evidence="16" id="KW-0812">Transmembrane</keyword>
<keyword evidence="20" id="KW-1185">Reference proteome</keyword>
<keyword evidence="7" id="KW-0808">Transferase</keyword>
<evidence type="ECO:0000256" key="11">
    <source>
        <dbReference type="ARBA" id="ARBA00023268"/>
    </source>
</evidence>
<feature type="transmembrane region" description="Helical" evidence="16">
    <location>
        <begin position="105"/>
        <end position="129"/>
    </location>
</feature>
<dbReference type="Pfam" id="PF00912">
    <property type="entry name" value="Transgly"/>
    <property type="match status" value="1"/>
</dbReference>
<keyword evidence="4" id="KW-0121">Carboxypeptidase</keyword>
<dbReference type="PANTHER" id="PTHR32282:SF33">
    <property type="entry name" value="PEPTIDOGLYCAN GLYCOSYLTRANSFERASE"/>
    <property type="match status" value="1"/>
</dbReference>
<evidence type="ECO:0000256" key="1">
    <source>
        <dbReference type="ARBA" id="ARBA00004752"/>
    </source>
</evidence>
<dbReference type="Pfam" id="PF00905">
    <property type="entry name" value="Transpeptidase"/>
    <property type="match status" value="1"/>
</dbReference>
<evidence type="ECO:0000256" key="2">
    <source>
        <dbReference type="ARBA" id="ARBA00007090"/>
    </source>
</evidence>
<dbReference type="AlphaFoldDB" id="A0A3S0IIU7"/>
<evidence type="ECO:0000256" key="13">
    <source>
        <dbReference type="ARBA" id="ARBA00034000"/>
    </source>
</evidence>
<comment type="similarity">
    <text evidence="3">In the N-terminal section; belongs to the glycosyltransferase 51 family.</text>
</comment>
<feature type="domain" description="Penicillin-binding protein transpeptidase" evidence="17">
    <location>
        <begin position="412"/>
        <end position="642"/>
    </location>
</feature>
<evidence type="ECO:0000259" key="18">
    <source>
        <dbReference type="Pfam" id="PF00912"/>
    </source>
</evidence>
<evidence type="ECO:0000256" key="10">
    <source>
        <dbReference type="ARBA" id="ARBA00022984"/>
    </source>
</evidence>
<dbReference type="InterPro" id="IPR012338">
    <property type="entry name" value="Beta-lactam/transpept-like"/>
</dbReference>
<keyword evidence="16" id="KW-0472">Membrane</keyword>
<evidence type="ECO:0000256" key="4">
    <source>
        <dbReference type="ARBA" id="ARBA00022645"/>
    </source>
</evidence>
<evidence type="ECO:0000313" key="20">
    <source>
        <dbReference type="Proteomes" id="UP000277007"/>
    </source>
</evidence>
<keyword evidence="5" id="KW-0645">Protease</keyword>
<keyword evidence="9" id="KW-0133">Cell shape</keyword>
<reference evidence="19 20" key="1">
    <citation type="submission" date="2018-12" db="EMBL/GenBank/DDBJ databases">
        <authorList>
            <person name="Yang Y."/>
        </authorList>
    </citation>
    <scope>NUCLEOTIDE SEQUENCE [LARGE SCALE GENOMIC DNA]</scope>
    <source>
        <strain evidence="19 20">L-25-5w-1</strain>
    </source>
</reference>
<comment type="similarity">
    <text evidence="2">In the C-terminal section; belongs to the transpeptidase family.</text>
</comment>
<dbReference type="PANTHER" id="PTHR32282">
    <property type="entry name" value="BINDING PROTEIN TRANSPEPTIDASE, PUTATIVE-RELATED"/>
    <property type="match status" value="1"/>
</dbReference>
<sequence>MSADRPDQLFAGPRPGHLGKAAKATPAKRPAPAKGSRFALGKLPIFGKAKAAKPPPAPPSLSPPPKPAAKAPQAAPKPVPSSGRSAGGGGGSGRGMRWGLRLGTLIHWGLVVAIWCGVGLGAVLAYFALDLPDISKVAQFERRASVTVLAADGTEFARFGDLHGTTLSVKDLPPHLIQAVLAIEDRRFYSHFGIDPIGLARAVYVNWRSGRATQGGSTITQQLAKNLFLTAEKSLKRKIQEAMLALWLERRFTKDQILTAYLNRVYLGAGTFGVDAAARTYFGKPATQVDMRESAVLAALLKAPSRYAPTTNPDESAERARIVLAAMADAGFITPQAAENARNTPPVPRRKPGGDGRYFADWVTDLVSGFVGSGHGDVIVRTTLDLKMQRAAEQRLETLLATAGPSANVRQGALVAMSPDGAVRALVGGRDYDSSEFNRAIQAQRQPGSAFKPFVYLAGLEAGWTPDTLIEDAPIQIGTWSPGNYDGKFRGPITLATALAHSSNTATVRLIEKVGTERVRHLAAALGIGTPMIKDLSLALGTSEVTLLDLVRAYAGIANRGAPVWAYAITEIRDRDGTVLYRRQGGGSAAVVDPALAVQLARMMAGVIEFGTGKSAKLDRPAAAKSGTTQEYRDAWFVGFTADLVAGVWLGNDNNEAMKRVTGGTLPAKLWQGFMMDAHAGKPPRPLPGLDGAPAWTTPVAAAGGGMPGAVPAGQPGLAPVGAAPATRGDSGIGSLISRLVGGGSAPKGQPDYGTSQR</sequence>
<dbReference type="Proteomes" id="UP000277007">
    <property type="component" value="Unassembled WGS sequence"/>
</dbReference>
<feature type="region of interest" description="Disordered" evidence="15">
    <location>
        <begin position="1"/>
        <end position="36"/>
    </location>
</feature>
<feature type="compositionally biased region" description="Low complexity" evidence="15">
    <location>
        <begin position="68"/>
        <end position="84"/>
    </location>
</feature>
<feature type="compositionally biased region" description="Low complexity" evidence="15">
    <location>
        <begin position="21"/>
        <end position="34"/>
    </location>
</feature>
<evidence type="ECO:0000256" key="3">
    <source>
        <dbReference type="ARBA" id="ARBA00007739"/>
    </source>
</evidence>
<feature type="compositionally biased region" description="Pro residues" evidence="15">
    <location>
        <begin position="53"/>
        <end position="67"/>
    </location>
</feature>
<keyword evidence="6" id="KW-0328">Glycosyltransferase</keyword>
<evidence type="ECO:0000256" key="6">
    <source>
        <dbReference type="ARBA" id="ARBA00022676"/>
    </source>
</evidence>